<feature type="domain" description="GYF" evidence="9">
    <location>
        <begin position="3"/>
        <end position="51"/>
    </location>
</feature>
<name>A0A7H0HAQ0_9ACTN</name>
<organism evidence="10 11">
    <name type="scientific">Tessaracoccus defluvii</name>
    <dbReference type="NCBI Taxonomy" id="1285901"/>
    <lineage>
        <taxon>Bacteria</taxon>
        <taxon>Bacillati</taxon>
        <taxon>Actinomycetota</taxon>
        <taxon>Actinomycetes</taxon>
        <taxon>Propionibacteriales</taxon>
        <taxon>Propionibacteriaceae</taxon>
        <taxon>Tessaracoccus</taxon>
    </lineage>
</organism>
<accession>A0A7H0HAQ0</accession>
<dbReference type="EMBL" id="CP060789">
    <property type="protein sequence ID" value="QNP57616.1"/>
    <property type="molecule type" value="Genomic_DNA"/>
</dbReference>
<dbReference type="InterPro" id="IPR050932">
    <property type="entry name" value="TM2D1-3-like"/>
</dbReference>
<evidence type="ECO:0000313" key="11">
    <source>
        <dbReference type="Proteomes" id="UP000516117"/>
    </source>
</evidence>
<evidence type="ECO:0000256" key="4">
    <source>
        <dbReference type="ARBA" id="ARBA00022989"/>
    </source>
</evidence>
<comment type="subcellular location">
    <subcellularLocation>
        <location evidence="1">Membrane</location>
        <topology evidence="1">Multi-pass membrane protein</topology>
    </subcellularLocation>
</comment>
<evidence type="ECO:0000256" key="1">
    <source>
        <dbReference type="ARBA" id="ARBA00004141"/>
    </source>
</evidence>
<dbReference type="Pfam" id="PF14237">
    <property type="entry name" value="GYF_2"/>
    <property type="match status" value="1"/>
</dbReference>
<evidence type="ECO:0000313" key="10">
    <source>
        <dbReference type="EMBL" id="QNP57616.1"/>
    </source>
</evidence>
<evidence type="ECO:0000259" key="9">
    <source>
        <dbReference type="Pfam" id="PF14237"/>
    </source>
</evidence>
<feature type="transmembrane region" description="Helical" evidence="7">
    <location>
        <begin position="83"/>
        <end position="105"/>
    </location>
</feature>
<evidence type="ECO:0000256" key="7">
    <source>
        <dbReference type="SAM" id="Phobius"/>
    </source>
</evidence>
<keyword evidence="5 7" id="KW-0472">Membrane</keyword>
<evidence type="ECO:0000256" key="2">
    <source>
        <dbReference type="ARBA" id="ARBA00022692"/>
    </source>
</evidence>
<dbReference type="KEGG" id="tdf:H9L22_13440"/>
<keyword evidence="3" id="KW-0732">Signal</keyword>
<evidence type="ECO:0000259" key="8">
    <source>
        <dbReference type="Pfam" id="PF05154"/>
    </source>
</evidence>
<dbReference type="PANTHER" id="PTHR21016">
    <property type="entry name" value="BETA-AMYLOID BINDING PROTEIN-RELATED"/>
    <property type="match status" value="1"/>
</dbReference>
<keyword evidence="4 7" id="KW-1133">Transmembrane helix</keyword>
<dbReference type="GO" id="GO:0016020">
    <property type="term" value="C:membrane"/>
    <property type="evidence" value="ECO:0007669"/>
    <property type="project" value="UniProtKB-SubCell"/>
</dbReference>
<protein>
    <submittedName>
        <fullName evidence="10">NINE protein</fullName>
    </submittedName>
</protein>
<dbReference type="Pfam" id="PF05154">
    <property type="entry name" value="TM2"/>
    <property type="match status" value="1"/>
</dbReference>
<dbReference type="Proteomes" id="UP000516117">
    <property type="component" value="Chromosome"/>
</dbReference>
<gene>
    <name evidence="10" type="ORF">H9L22_13440</name>
</gene>
<reference evidence="10 11" key="1">
    <citation type="submission" date="2020-08" db="EMBL/GenBank/DDBJ databases">
        <title>Genome sequence of Tessaracoccus defluvii JCM 17540T.</title>
        <authorList>
            <person name="Hyun D.-W."/>
            <person name="Bae J.-W."/>
        </authorList>
    </citation>
    <scope>NUCLEOTIDE SEQUENCE [LARGE SCALE GENOMIC DNA]</scope>
    <source>
        <strain evidence="10 11">JCM 17540</strain>
    </source>
</reference>
<keyword evidence="6" id="KW-0325">Glycoprotein</keyword>
<feature type="domain" description="TM2" evidence="8">
    <location>
        <begin position="54"/>
        <end position="102"/>
    </location>
</feature>
<evidence type="ECO:0000256" key="3">
    <source>
        <dbReference type="ARBA" id="ARBA00022729"/>
    </source>
</evidence>
<evidence type="ECO:0000256" key="6">
    <source>
        <dbReference type="ARBA" id="ARBA00023180"/>
    </source>
</evidence>
<evidence type="ECO:0000256" key="5">
    <source>
        <dbReference type="ARBA" id="ARBA00023136"/>
    </source>
</evidence>
<dbReference type="AlphaFoldDB" id="A0A7H0HAQ0"/>
<sequence length="118" mass="12691">MFFVTQAGMEHGPYPSAALQGMAASGQLRATDMVRDAYGGNYFPAAQLPGLFSSRDWTIALVLSVVLGYFGVDRFYLGQVGLGILKLLTGGGLGVWWLVDVILVATRKLPDAEGRPLR</sequence>
<proteinExistence type="predicted"/>
<dbReference type="InterPro" id="IPR007829">
    <property type="entry name" value="TM2"/>
</dbReference>
<keyword evidence="11" id="KW-1185">Reference proteome</keyword>
<dbReference type="PANTHER" id="PTHR21016:SF4">
    <property type="entry name" value="TM2 DOMAIN-CONTAINING PROTEIN 2"/>
    <property type="match status" value="1"/>
</dbReference>
<keyword evidence="2 7" id="KW-0812">Transmembrane</keyword>
<dbReference type="InterPro" id="IPR025640">
    <property type="entry name" value="GYF_2"/>
</dbReference>